<dbReference type="AlphaFoldDB" id="A0A367G2Q1"/>
<name>A0A367G2Q1_9FIRM</name>
<proteinExistence type="predicted"/>
<gene>
    <name evidence="1" type="ORF">C4886_05985</name>
</gene>
<comment type="caution">
    <text evidence="1">The sequence shown here is derived from an EMBL/GenBank/DDBJ whole genome shotgun (WGS) entry which is preliminary data.</text>
</comment>
<dbReference type="EMBL" id="PSQG01000006">
    <property type="protein sequence ID" value="RCH44992.1"/>
    <property type="molecule type" value="Genomic_DNA"/>
</dbReference>
<accession>A0A367G2Q1</accession>
<evidence type="ECO:0000313" key="1">
    <source>
        <dbReference type="EMBL" id="RCH44992.1"/>
    </source>
</evidence>
<evidence type="ECO:0000313" key="2">
    <source>
        <dbReference type="Proteomes" id="UP000253208"/>
    </source>
</evidence>
<protein>
    <submittedName>
        <fullName evidence="1">Uncharacterized protein</fullName>
    </submittedName>
</protein>
<dbReference type="Proteomes" id="UP000253208">
    <property type="component" value="Unassembled WGS sequence"/>
</dbReference>
<organism evidence="1 2">
    <name type="scientific">Blautia obeum</name>
    <dbReference type="NCBI Taxonomy" id="40520"/>
    <lineage>
        <taxon>Bacteria</taxon>
        <taxon>Bacillati</taxon>
        <taxon>Bacillota</taxon>
        <taxon>Clostridia</taxon>
        <taxon>Lachnospirales</taxon>
        <taxon>Lachnospiraceae</taxon>
        <taxon>Blautia</taxon>
    </lineage>
</organism>
<reference evidence="1 2" key="1">
    <citation type="submission" date="2018-02" db="EMBL/GenBank/DDBJ databases">
        <title>Complete genome sequencing of Faecalibacterium prausnitzii strains isolated from the human gut.</title>
        <authorList>
            <person name="Fitzgerald B.C."/>
            <person name="Shkoporov A.N."/>
            <person name="Ross P.R."/>
            <person name="Hill C."/>
        </authorList>
    </citation>
    <scope>NUCLEOTIDE SEQUENCE [LARGE SCALE GENOMIC DNA]</scope>
    <source>
        <strain evidence="1 2">APC942/31-1</strain>
    </source>
</reference>
<sequence>MGPCQNPDKKEVARQRFLPRYDCKLEHFEQEMGMNYDEFVSYLLKKYGPAKYDYFTNATCKTKSKRISRTKEGLFCHHIDEDKGYMLSHTGCALEQPFEYQKAERLVYCNYIEHLLLHILIGKNAFWSKHQKLIVPKQFSYFIVPGVSYICSEINLLYDQNGSSVEWRNRCFKEIENNFEDYIYILNSFIQYIVDNYSGNINQKEIMVGQHLIHKELGEGIITDIDGEEIFSEVTIQFANCKKVIYRNQIDKGDYHKEIRNIKENLASDTYSNVIIKSVYNRLVVE</sequence>